<reference evidence="3" key="1">
    <citation type="journal article" date="2019" name="Int. J. Syst. Evol. Microbiol.">
        <title>The Global Catalogue of Microorganisms (GCM) 10K type strain sequencing project: providing services to taxonomists for standard genome sequencing and annotation.</title>
        <authorList>
            <consortium name="The Broad Institute Genomics Platform"/>
            <consortium name="The Broad Institute Genome Sequencing Center for Infectious Disease"/>
            <person name="Wu L."/>
            <person name="Ma J."/>
        </authorList>
    </citation>
    <scope>NUCLEOTIDE SEQUENCE [LARGE SCALE GENOMIC DNA]</scope>
    <source>
        <strain evidence="3">CGMCC 1.15399</strain>
    </source>
</reference>
<evidence type="ECO:0000256" key="1">
    <source>
        <dbReference type="SAM" id="MobiDB-lite"/>
    </source>
</evidence>
<feature type="compositionally biased region" description="Low complexity" evidence="1">
    <location>
        <begin position="91"/>
        <end position="120"/>
    </location>
</feature>
<dbReference type="EMBL" id="JBHUCM010000031">
    <property type="protein sequence ID" value="MFD1542496.1"/>
    <property type="molecule type" value="Genomic_DNA"/>
</dbReference>
<keyword evidence="3" id="KW-1185">Reference proteome</keyword>
<protein>
    <submittedName>
        <fullName evidence="2">Uncharacterized protein</fullName>
    </submittedName>
</protein>
<feature type="region of interest" description="Disordered" evidence="1">
    <location>
        <begin position="525"/>
        <end position="547"/>
    </location>
</feature>
<dbReference type="RefSeq" id="WP_219531482.1">
    <property type="nucleotide sequence ID" value="NZ_JAHKRM010000011.1"/>
</dbReference>
<gene>
    <name evidence="2" type="ORF">ACFSJ0_35955</name>
</gene>
<feature type="compositionally biased region" description="Low complexity" evidence="1">
    <location>
        <begin position="538"/>
        <end position="547"/>
    </location>
</feature>
<accession>A0ABW4GIC0</accession>
<feature type="compositionally biased region" description="Polar residues" evidence="1">
    <location>
        <begin position="154"/>
        <end position="167"/>
    </location>
</feature>
<feature type="compositionally biased region" description="Acidic residues" evidence="1">
    <location>
        <begin position="297"/>
        <end position="314"/>
    </location>
</feature>
<organism evidence="2 3">
    <name type="scientific">Nonomuraea guangzhouensis</name>
    <dbReference type="NCBI Taxonomy" id="1291555"/>
    <lineage>
        <taxon>Bacteria</taxon>
        <taxon>Bacillati</taxon>
        <taxon>Actinomycetota</taxon>
        <taxon>Actinomycetes</taxon>
        <taxon>Streptosporangiales</taxon>
        <taxon>Streptosporangiaceae</taxon>
        <taxon>Nonomuraea</taxon>
    </lineage>
</organism>
<feature type="region of interest" description="Disordered" evidence="1">
    <location>
        <begin position="219"/>
        <end position="485"/>
    </location>
</feature>
<proteinExistence type="predicted"/>
<evidence type="ECO:0000313" key="2">
    <source>
        <dbReference type="EMBL" id="MFD1542496.1"/>
    </source>
</evidence>
<name>A0ABW4GIC0_9ACTN</name>
<feature type="compositionally biased region" description="Low complexity" evidence="1">
    <location>
        <begin position="364"/>
        <end position="377"/>
    </location>
</feature>
<feature type="compositionally biased region" description="Low complexity" evidence="1">
    <location>
        <begin position="392"/>
        <end position="407"/>
    </location>
</feature>
<feature type="compositionally biased region" description="Pro residues" evidence="1">
    <location>
        <begin position="80"/>
        <end position="90"/>
    </location>
</feature>
<comment type="caution">
    <text evidence="2">The sequence shown here is derived from an EMBL/GenBank/DDBJ whole genome shotgun (WGS) entry which is preliminary data.</text>
</comment>
<dbReference type="Proteomes" id="UP001597097">
    <property type="component" value="Unassembled WGS sequence"/>
</dbReference>
<evidence type="ECO:0000313" key="3">
    <source>
        <dbReference type="Proteomes" id="UP001597097"/>
    </source>
</evidence>
<feature type="region of interest" description="Disordered" evidence="1">
    <location>
        <begin position="1"/>
        <end position="197"/>
    </location>
</feature>
<sequence>MTGASAFDGSADWQPFEPQPVEPASDEAEDRPGLPAFPGAQPWEVAGDDGAQYDWFADPQGPPRPMRGRLPRNLGAQPGTPSPSPRPPGGPQSAGPGAPRQPAAPAPGAQPIAPQPGAQPLSQPGASLPGAQPPSLPGAQPPSQAAEPEPDPQTPGQSGVSWSSTSGPWPAPIPEEPATWAVDPVVPGAPAWEPPPAFTAAAAGMQVWPAPVSDPPVMPWPAATGELAVELDADDAADQMSSWNVPSESSDDPPDDAPTYPGGIIPPVTSGDSPSGAKSSVYGGPTTKGPAFGESAPDYDEADPSEDDAEDFETDPNLTAPHPFDARGASSRPFAARDAAQSGFDANITDPDFGANTTAPGFDATTPVASTPTTPAPAFDPNSRAHAFDTGPAPSASDPHSASAAHPVEPSDVPVWPPLPHGVPEQESRVPDLPFEVWGQKPTPALPPGSQERGSTPPQGLPVAYGGQGPFKQSPFQATAPVGSPPGKPAGRKALFITLGILALAGVATGGFFAYKSVSAPSPPTATAVAKQPPTTPPSIVSTDTTTTPVVPATSILNSEETDPRKMSLSEAFPQKKIEANGAVFSKVKTDMTASCEKAASGPFADALRDQKCSRIVRATYVDSKRRYAVTTGIAVLPTKEAAMSADKAKNLGRNIWFRGLPAAEGTGGERVEIAGGYAAGLVWGRYIVFSYATYADGHTPGTKEKTLDKVSGAFRDQTSQVLERRLTND</sequence>
<feature type="compositionally biased region" description="Pro residues" evidence="1">
    <location>
        <begin position="131"/>
        <end position="140"/>
    </location>
</feature>